<proteinExistence type="predicted"/>
<dbReference type="HOGENOM" id="CLU_2387778_0_0_1"/>
<evidence type="ECO:0000313" key="2">
    <source>
        <dbReference type="EMBL" id="KIO22128.1"/>
    </source>
</evidence>
<gene>
    <name evidence="2" type="ORF">M407DRAFT_245276</name>
</gene>
<evidence type="ECO:0000313" key="3">
    <source>
        <dbReference type="Proteomes" id="UP000054248"/>
    </source>
</evidence>
<accession>A0A0C3KL22</accession>
<dbReference type="Proteomes" id="UP000054248">
    <property type="component" value="Unassembled WGS sequence"/>
</dbReference>
<organism evidence="2 3">
    <name type="scientific">Tulasnella calospora MUT 4182</name>
    <dbReference type="NCBI Taxonomy" id="1051891"/>
    <lineage>
        <taxon>Eukaryota</taxon>
        <taxon>Fungi</taxon>
        <taxon>Dikarya</taxon>
        <taxon>Basidiomycota</taxon>
        <taxon>Agaricomycotina</taxon>
        <taxon>Agaricomycetes</taxon>
        <taxon>Cantharellales</taxon>
        <taxon>Tulasnellaceae</taxon>
        <taxon>Tulasnella</taxon>
    </lineage>
</organism>
<dbReference type="AlphaFoldDB" id="A0A0C3KL22"/>
<name>A0A0C3KL22_9AGAM</name>
<feature type="chain" id="PRO_5002166406" description="Secreted protein" evidence="1">
    <location>
        <begin position="30"/>
        <end position="94"/>
    </location>
</feature>
<evidence type="ECO:0000256" key="1">
    <source>
        <dbReference type="SAM" id="SignalP"/>
    </source>
</evidence>
<reference evidence="3" key="2">
    <citation type="submission" date="2015-01" db="EMBL/GenBank/DDBJ databases">
        <title>Evolutionary Origins and Diversification of the Mycorrhizal Mutualists.</title>
        <authorList>
            <consortium name="DOE Joint Genome Institute"/>
            <consortium name="Mycorrhizal Genomics Consortium"/>
            <person name="Kohler A."/>
            <person name="Kuo A."/>
            <person name="Nagy L.G."/>
            <person name="Floudas D."/>
            <person name="Copeland A."/>
            <person name="Barry K.W."/>
            <person name="Cichocki N."/>
            <person name="Veneault-Fourrey C."/>
            <person name="LaButti K."/>
            <person name="Lindquist E.A."/>
            <person name="Lipzen A."/>
            <person name="Lundell T."/>
            <person name="Morin E."/>
            <person name="Murat C."/>
            <person name="Riley R."/>
            <person name="Ohm R."/>
            <person name="Sun H."/>
            <person name="Tunlid A."/>
            <person name="Henrissat B."/>
            <person name="Grigoriev I.V."/>
            <person name="Hibbett D.S."/>
            <person name="Martin F."/>
        </authorList>
    </citation>
    <scope>NUCLEOTIDE SEQUENCE [LARGE SCALE GENOMIC DNA]</scope>
    <source>
        <strain evidence="3">MUT 4182</strain>
    </source>
</reference>
<evidence type="ECO:0008006" key="4">
    <source>
        <dbReference type="Google" id="ProtNLM"/>
    </source>
</evidence>
<dbReference type="EMBL" id="KN823118">
    <property type="protein sequence ID" value="KIO22128.1"/>
    <property type="molecule type" value="Genomic_DNA"/>
</dbReference>
<sequence length="94" mass="9793">MAVGSPGPIGRSPAALMLVLFLLLDEAEWATEPDWEVEAETARPRPLPFFECSDTVLVLALAVELGVTAPLVPAVEEVAAARDAADVLALGLGL</sequence>
<keyword evidence="1" id="KW-0732">Signal</keyword>
<keyword evidence="3" id="KW-1185">Reference proteome</keyword>
<reference evidence="2 3" key="1">
    <citation type="submission" date="2014-04" db="EMBL/GenBank/DDBJ databases">
        <authorList>
            <consortium name="DOE Joint Genome Institute"/>
            <person name="Kuo A."/>
            <person name="Girlanda M."/>
            <person name="Perotto S."/>
            <person name="Kohler A."/>
            <person name="Nagy L.G."/>
            <person name="Floudas D."/>
            <person name="Copeland A."/>
            <person name="Barry K.W."/>
            <person name="Cichocki N."/>
            <person name="Veneault-Fourrey C."/>
            <person name="LaButti K."/>
            <person name="Lindquist E.A."/>
            <person name="Lipzen A."/>
            <person name="Lundell T."/>
            <person name="Morin E."/>
            <person name="Murat C."/>
            <person name="Sun H."/>
            <person name="Tunlid A."/>
            <person name="Henrissat B."/>
            <person name="Grigoriev I.V."/>
            <person name="Hibbett D.S."/>
            <person name="Martin F."/>
            <person name="Nordberg H.P."/>
            <person name="Cantor M.N."/>
            <person name="Hua S.X."/>
        </authorList>
    </citation>
    <scope>NUCLEOTIDE SEQUENCE [LARGE SCALE GENOMIC DNA]</scope>
    <source>
        <strain evidence="2 3">MUT 4182</strain>
    </source>
</reference>
<protein>
    <recommendedName>
        <fullName evidence="4">Secreted protein</fullName>
    </recommendedName>
</protein>
<feature type="signal peptide" evidence="1">
    <location>
        <begin position="1"/>
        <end position="29"/>
    </location>
</feature>